<name>A7HQ98_PARL1</name>
<dbReference type="PANTHER" id="PTHR11102">
    <property type="entry name" value="SEL-1-LIKE PROTEIN"/>
    <property type="match status" value="1"/>
</dbReference>
<feature type="region of interest" description="Disordered" evidence="2">
    <location>
        <begin position="429"/>
        <end position="481"/>
    </location>
</feature>
<dbReference type="eggNOG" id="COG1196">
    <property type="taxonomic scope" value="Bacteria"/>
</dbReference>
<dbReference type="SMART" id="SM00671">
    <property type="entry name" value="SEL1"/>
    <property type="match status" value="4"/>
</dbReference>
<dbReference type="InterPro" id="IPR002477">
    <property type="entry name" value="Peptidoglycan-bd-like"/>
</dbReference>
<dbReference type="Pfam" id="PF08238">
    <property type="entry name" value="Sel1"/>
    <property type="match status" value="4"/>
</dbReference>
<dbReference type="Pfam" id="PF01471">
    <property type="entry name" value="PG_binding_1"/>
    <property type="match status" value="1"/>
</dbReference>
<dbReference type="SUPFAM" id="SSF81901">
    <property type="entry name" value="HCP-like"/>
    <property type="match status" value="1"/>
</dbReference>
<feature type="compositionally biased region" description="Basic and acidic residues" evidence="2">
    <location>
        <begin position="450"/>
        <end position="467"/>
    </location>
</feature>
<dbReference type="Gene3D" id="1.25.40.10">
    <property type="entry name" value="Tetratricopeptide repeat domain"/>
    <property type="match status" value="1"/>
</dbReference>
<dbReference type="AlphaFoldDB" id="A7HQ98"/>
<dbReference type="RefSeq" id="WP_011995372.1">
    <property type="nucleotide sequence ID" value="NC_009719.1"/>
</dbReference>
<protein>
    <submittedName>
        <fullName evidence="4">Peptidoglycan-binding domain 1 protein</fullName>
    </submittedName>
</protein>
<keyword evidence="1" id="KW-0175">Coiled coil</keyword>
<dbReference type="PANTHER" id="PTHR11102:SF160">
    <property type="entry name" value="ERAD-ASSOCIATED E3 UBIQUITIN-PROTEIN LIGASE COMPONENT HRD3"/>
    <property type="match status" value="1"/>
</dbReference>
<dbReference type="eggNOG" id="COG0790">
    <property type="taxonomic scope" value="Bacteria"/>
</dbReference>
<feature type="domain" description="Peptidoglycan binding-like" evidence="3">
    <location>
        <begin position="952"/>
        <end position="1007"/>
    </location>
</feature>
<evidence type="ECO:0000256" key="1">
    <source>
        <dbReference type="SAM" id="Coils"/>
    </source>
</evidence>
<dbReference type="Gene3D" id="1.10.101.10">
    <property type="entry name" value="PGBD-like superfamily/PGBD"/>
    <property type="match status" value="1"/>
</dbReference>
<dbReference type="InterPro" id="IPR036365">
    <property type="entry name" value="PGBD-like_sf"/>
</dbReference>
<dbReference type="Proteomes" id="UP000006377">
    <property type="component" value="Chromosome"/>
</dbReference>
<dbReference type="EMBL" id="CP000774">
    <property type="protein sequence ID" value="ABS62081.1"/>
    <property type="molecule type" value="Genomic_DNA"/>
</dbReference>
<dbReference type="SUPFAM" id="SSF47090">
    <property type="entry name" value="PGBD-like"/>
    <property type="match status" value="1"/>
</dbReference>
<evidence type="ECO:0000313" key="5">
    <source>
        <dbReference type="Proteomes" id="UP000006377"/>
    </source>
</evidence>
<organism evidence="4 5">
    <name type="scientific">Parvibaculum lavamentivorans (strain DS-1 / DSM 13023 / NCIMB 13966)</name>
    <dbReference type="NCBI Taxonomy" id="402881"/>
    <lineage>
        <taxon>Bacteria</taxon>
        <taxon>Pseudomonadati</taxon>
        <taxon>Pseudomonadota</taxon>
        <taxon>Alphaproteobacteria</taxon>
        <taxon>Hyphomicrobiales</taxon>
        <taxon>Parvibaculaceae</taxon>
        <taxon>Parvibaculum</taxon>
    </lineage>
</organism>
<evidence type="ECO:0000259" key="3">
    <source>
        <dbReference type="Pfam" id="PF01471"/>
    </source>
</evidence>
<dbReference type="InterPro" id="IPR011990">
    <property type="entry name" value="TPR-like_helical_dom_sf"/>
</dbReference>
<accession>A7HQ98</accession>
<dbReference type="OrthoDB" id="5295703at2"/>
<feature type="compositionally biased region" description="Polar residues" evidence="2">
    <location>
        <begin position="579"/>
        <end position="588"/>
    </location>
</feature>
<feature type="region of interest" description="Disordered" evidence="2">
    <location>
        <begin position="43"/>
        <end position="75"/>
    </location>
</feature>
<evidence type="ECO:0000256" key="2">
    <source>
        <dbReference type="SAM" id="MobiDB-lite"/>
    </source>
</evidence>
<dbReference type="STRING" id="402881.Plav_0458"/>
<gene>
    <name evidence="4" type="ordered locus">Plav_0458</name>
</gene>
<dbReference type="InterPro" id="IPR050767">
    <property type="entry name" value="Sel1_AlgK"/>
</dbReference>
<proteinExistence type="predicted"/>
<dbReference type="KEGG" id="pla:Plav_0458"/>
<dbReference type="InterPro" id="IPR036366">
    <property type="entry name" value="PGBDSf"/>
</dbReference>
<feature type="coiled-coil region" evidence="1">
    <location>
        <begin position="135"/>
        <end position="298"/>
    </location>
</feature>
<reference evidence="4 5" key="1">
    <citation type="journal article" date="2011" name="Stand. Genomic Sci.">
        <title>Complete genome sequence of Parvibaculum lavamentivorans type strain (DS-1(T)).</title>
        <authorList>
            <person name="Schleheck D."/>
            <person name="Weiss M."/>
            <person name="Pitluck S."/>
            <person name="Bruce D."/>
            <person name="Land M.L."/>
            <person name="Han S."/>
            <person name="Saunders E."/>
            <person name="Tapia R."/>
            <person name="Detter C."/>
            <person name="Brettin T."/>
            <person name="Han J."/>
            <person name="Woyke T."/>
            <person name="Goodwin L."/>
            <person name="Pennacchio L."/>
            <person name="Nolan M."/>
            <person name="Cook A.M."/>
            <person name="Kjelleberg S."/>
            <person name="Thomas T."/>
        </authorList>
    </citation>
    <scope>NUCLEOTIDE SEQUENCE [LARGE SCALE GENOMIC DNA]</scope>
    <source>
        <strain evidence="5">DS-1 / DSM 13023 / NCIMB 13966</strain>
    </source>
</reference>
<feature type="region of interest" description="Disordered" evidence="2">
    <location>
        <begin position="554"/>
        <end position="588"/>
    </location>
</feature>
<feature type="compositionally biased region" description="Low complexity" evidence="2">
    <location>
        <begin position="685"/>
        <end position="698"/>
    </location>
</feature>
<keyword evidence="5" id="KW-1185">Reference proteome</keyword>
<feature type="region of interest" description="Disordered" evidence="2">
    <location>
        <begin position="629"/>
        <end position="726"/>
    </location>
</feature>
<dbReference type="eggNOG" id="COG3409">
    <property type="taxonomic scope" value="Bacteria"/>
</dbReference>
<evidence type="ECO:0000313" key="4">
    <source>
        <dbReference type="EMBL" id="ABS62081.1"/>
    </source>
</evidence>
<sequence>MRSGVPWSVKGIEPEAREAAKQAARRAGVTLGAWLNQVIMDTGTDEVGPQEESPMTSQSPYGRPQAAPGIAIPEPKVDLGPVAEAVRELVQRVDGSERRTAEMTRKLEATVSQLAARLDEPEHDMDDRYQEARSLDPLERKLQQLGERMERAERGRGGLRPEDARAIQTLEKAMNAVVDHLDATERRTDETLIEIRQSLASLSHRIENAEQESEREEAKKRARALEDTLMQLATRMEKMETGVSGIGSQAVNAALKAIEEKSNAENQRATIDRLQKSIEQISARIEQTEQRSDQTAKTLETTVSSIVRKIEEIDLNSRTHIPDALAQRLEQMAERLQHNEQLTVEAAQTVERAIAGIGENLTATESRDREALSSLQTMIERMTNRLGQLEKETKAAKAQAALSPQLNAGSLAAGFPPAGPGYGMNFDAPQMMNPSMGGNLGPSFGPSDWGRQDATRQDWGRQHEAERSAPAVTAPPLHEAPPYAARDARSFEEDSVPPPFVAETHDETYEDFGDHQEMRGQYDDGIIPPDPVEPMQNAGQRAASDFLAAARRAAQAAAEGGTGRQEPYYGSPPSPGFAESSSRFSAQDQGETRRRKLFLAVAGSFVLLALLAGAYVMLKNGSTPTQAPVVLNNPGNARPTVLDTTPLTAAPDGPAANPAETGAGETAAPVTDAAPNETPAVPNEALVPAPKAPAAAQPSTGTPAGQATLTPAPSLAPAPSTPVETAPVEPAKVTLLDAARGGNAAAQYEVGQRYANGEGVTQDMSEAARWFERAANQDLTIAQYRLATQYEKGRGVPQDDAKARDWYEKAAAGGNVKAMHNLAVIHAEGRGTAQDFETASRWFTQAADFGLGDSQYNLAILNERGLGIEKNLVEAYKWLDIAAKGGDKGAAAKRDAIATELSADDLARAKIASGTWRAKKPEPVANGDMGTLKRWDISSMEGATSASAPVTRADVARVQELLNRLGYNAGSPDGLMGPRTRDAILEYQLTEGLETTGTATRETLTSLEARLS</sequence>
<dbReference type="InterPro" id="IPR006597">
    <property type="entry name" value="Sel1-like"/>
</dbReference>
<feature type="coiled-coil region" evidence="1">
    <location>
        <begin position="372"/>
        <end position="399"/>
    </location>
</feature>
<dbReference type="HOGENOM" id="CLU_005869_0_0_5"/>